<dbReference type="EMBL" id="JAAARO010000019">
    <property type="protein sequence ID" value="KAF5731015.1"/>
    <property type="molecule type" value="Genomic_DNA"/>
</dbReference>
<name>A0A7J7CAR3_TRIWF</name>
<evidence type="ECO:0000313" key="3">
    <source>
        <dbReference type="Proteomes" id="UP000593562"/>
    </source>
</evidence>
<evidence type="ECO:0008006" key="4">
    <source>
        <dbReference type="Google" id="ProtNLM"/>
    </source>
</evidence>
<dbReference type="InterPro" id="IPR011692">
    <property type="entry name" value="Stress_up-reg_Nod19"/>
</dbReference>
<protein>
    <recommendedName>
        <fullName evidence="4">Stress up-regulated Nod 19</fullName>
    </recommendedName>
</protein>
<feature type="chain" id="PRO_5029531709" description="Stress up-regulated Nod 19" evidence="1">
    <location>
        <begin position="23"/>
        <end position="402"/>
    </location>
</feature>
<dbReference type="PANTHER" id="PTHR33390:SF1">
    <property type="entry name" value="STRESS UP-REGULATED NOD 19 PROTEIN"/>
    <property type="match status" value="1"/>
</dbReference>
<accession>A0A7J7CAR3</accession>
<dbReference type="PANTHER" id="PTHR33390">
    <property type="entry name" value="STRESS UP-REGULATED NOD 19 PROTEIN"/>
    <property type="match status" value="1"/>
</dbReference>
<comment type="caution">
    <text evidence="2">The sequence shown here is derived from an EMBL/GenBank/DDBJ whole genome shotgun (WGS) entry which is preliminary data.</text>
</comment>
<dbReference type="InParanoid" id="A0A7J7CAR3"/>
<keyword evidence="1" id="KW-0732">Signal</keyword>
<dbReference type="FunCoup" id="A0A7J7CAR3">
    <property type="interactions" value="411"/>
</dbReference>
<reference evidence="2 3" key="1">
    <citation type="journal article" date="2020" name="Nat. Commun.">
        <title>Genome of Tripterygium wilfordii and identification of cytochrome P450 involved in triptolide biosynthesis.</title>
        <authorList>
            <person name="Tu L."/>
            <person name="Su P."/>
            <person name="Zhang Z."/>
            <person name="Gao L."/>
            <person name="Wang J."/>
            <person name="Hu T."/>
            <person name="Zhou J."/>
            <person name="Zhang Y."/>
            <person name="Zhao Y."/>
            <person name="Liu Y."/>
            <person name="Song Y."/>
            <person name="Tong Y."/>
            <person name="Lu Y."/>
            <person name="Yang J."/>
            <person name="Xu C."/>
            <person name="Jia M."/>
            <person name="Peters R.J."/>
            <person name="Huang L."/>
            <person name="Gao W."/>
        </authorList>
    </citation>
    <scope>NUCLEOTIDE SEQUENCE [LARGE SCALE GENOMIC DNA]</scope>
    <source>
        <strain evidence="3">cv. XIE 37</strain>
        <tissue evidence="2">Leaf</tissue>
    </source>
</reference>
<dbReference type="AlphaFoldDB" id="A0A7J7CAR3"/>
<gene>
    <name evidence="2" type="ORF">HS088_TW19G00618</name>
</gene>
<proteinExistence type="predicted"/>
<dbReference type="Pfam" id="PF07712">
    <property type="entry name" value="SURNod19"/>
    <property type="match status" value="1"/>
</dbReference>
<dbReference type="Proteomes" id="UP000593562">
    <property type="component" value="Unassembled WGS sequence"/>
</dbReference>
<feature type="signal peptide" evidence="1">
    <location>
        <begin position="1"/>
        <end position="22"/>
    </location>
</feature>
<organism evidence="2 3">
    <name type="scientific">Tripterygium wilfordii</name>
    <name type="common">Thunder God vine</name>
    <dbReference type="NCBI Taxonomy" id="458696"/>
    <lineage>
        <taxon>Eukaryota</taxon>
        <taxon>Viridiplantae</taxon>
        <taxon>Streptophyta</taxon>
        <taxon>Embryophyta</taxon>
        <taxon>Tracheophyta</taxon>
        <taxon>Spermatophyta</taxon>
        <taxon>Magnoliopsida</taxon>
        <taxon>eudicotyledons</taxon>
        <taxon>Gunneridae</taxon>
        <taxon>Pentapetalae</taxon>
        <taxon>rosids</taxon>
        <taxon>fabids</taxon>
        <taxon>Celastrales</taxon>
        <taxon>Celastraceae</taxon>
        <taxon>Tripterygium</taxon>
    </lineage>
</organism>
<evidence type="ECO:0000313" key="2">
    <source>
        <dbReference type="EMBL" id="KAF5731015.1"/>
    </source>
</evidence>
<sequence>MIQWCLCLLMLLLANNIPHSEATSRSENKIKSAVFLSPKLTFGPGVVVNKLLYNVDFPKGHIAIKSFNGELVDEAGNSVPLHETYLHHWVLERYYQLKDSANSSNVTRIQVKNSGLCEGSFLRQYFGLGSETRKTETHIPDPYGIEAGNPAEIPYGYEEIWMLNVHGIDTRGVENTLGCTECWCDLYNVTENINGQPLSPNYKGGLLCCNDGKQCRLRKNYKGAIRNLYLRYTVKWVDWDSKNIIPLNIYIFDITDTERVNNTSGIISIQHNCQIEYDVQTCNATGVARKKRCIDAKTTSLTIPTGGYLIYGVGHQHAGGAGTTLYGKHGRVLCSSLPTYGKGKEAGNEAGYIVGMSTCYPKPGSVKIADGEKLVVESNYNSTQEHIGVMGLFYILVADRIA</sequence>
<evidence type="ECO:0000256" key="1">
    <source>
        <dbReference type="SAM" id="SignalP"/>
    </source>
</evidence>
<keyword evidence="3" id="KW-1185">Reference proteome</keyword>